<feature type="domain" description="EGF-like" evidence="20">
    <location>
        <begin position="1245"/>
        <end position="1285"/>
    </location>
</feature>
<feature type="domain" description="Laminin G" evidence="19">
    <location>
        <begin position="1033"/>
        <end position="1242"/>
    </location>
</feature>
<feature type="domain" description="Cadherin" evidence="21">
    <location>
        <begin position="70"/>
        <end position="169"/>
    </location>
</feature>
<dbReference type="OrthoDB" id="6079678at2759"/>
<dbReference type="SMART" id="SM00179">
    <property type="entry name" value="EGF_CA"/>
    <property type="match status" value="4"/>
</dbReference>
<feature type="disulfide bond" evidence="15">
    <location>
        <begin position="1022"/>
        <end position="1031"/>
    </location>
</feature>
<keyword evidence="6" id="KW-0732">Signal</keyword>
<evidence type="ECO:0000313" key="22">
    <source>
        <dbReference type="EMBL" id="CAH1125969.1"/>
    </source>
</evidence>
<dbReference type="FunFam" id="2.10.25.10:FF:000012">
    <property type="entry name" value="Delta-like protein"/>
    <property type="match status" value="1"/>
</dbReference>
<reference evidence="22" key="1">
    <citation type="submission" date="2022-01" db="EMBL/GenBank/DDBJ databases">
        <authorList>
            <person name="King R."/>
        </authorList>
    </citation>
    <scope>NUCLEOTIDE SEQUENCE</scope>
</reference>
<organism evidence="22 23">
    <name type="scientific">Ceutorhynchus assimilis</name>
    <name type="common">cabbage seed weevil</name>
    <dbReference type="NCBI Taxonomy" id="467358"/>
    <lineage>
        <taxon>Eukaryota</taxon>
        <taxon>Metazoa</taxon>
        <taxon>Ecdysozoa</taxon>
        <taxon>Arthropoda</taxon>
        <taxon>Hexapoda</taxon>
        <taxon>Insecta</taxon>
        <taxon>Pterygota</taxon>
        <taxon>Neoptera</taxon>
        <taxon>Endopterygota</taxon>
        <taxon>Coleoptera</taxon>
        <taxon>Polyphaga</taxon>
        <taxon>Cucujiformia</taxon>
        <taxon>Curculionidae</taxon>
        <taxon>Ceutorhynchinae</taxon>
        <taxon>Ceutorhynchus</taxon>
    </lineage>
</organism>
<dbReference type="GO" id="GO:0045296">
    <property type="term" value="F:cadherin binding"/>
    <property type="evidence" value="ECO:0007669"/>
    <property type="project" value="TreeGrafter"/>
</dbReference>
<evidence type="ECO:0000256" key="1">
    <source>
        <dbReference type="ARBA" id="ARBA00004251"/>
    </source>
</evidence>
<dbReference type="PROSITE" id="PS50268">
    <property type="entry name" value="CADHERIN_2"/>
    <property type="match status" value="6"/>
</dbReference>
<keyword evidence="8 14" id="KW-0106">Calcium</keyword>
<comment type="subcellular location">
    <subcellularLocation>
        <location evidence="1 16">Cell membrane</location>
        <topology evidence="1 16">Single-pass type I membrane protein</topology>
    </subcellularLocation>
</comment>
<dbReference type="CDD" id="cd00110">
    <property type="entry name" value="LamG"/>
    <property type="match status" value="2"/>
</dbReference>
<evidence type="ECO:0000256" key="2">
    <source>
        <dbReference type="ARBA" id="ARBA00022475"/>
    </source>
</evidence>
<evidence type="ECO:0000259" key="21">
    <source>
        <dbReference type="PROSITE" id="PS50268"/>
    </source>
</evidence>
<gene>
    <name evidence="22" type="ORF">CEUTPL_LOCUS4855</name>
</gene>
<dbReference type="SUPFAM" id="SSF49313">
    <property type="entry name" value="Cadherin-like"/>
    <property type="match status" value="7"/>
</dbReference>
<dbReference type="SMART" id="SM00181">
    <property type="entry name" value="EGF"/>
    <property type="match status" value="4"/>
</dbReference>
<dbReference type="GO" id="GO:0005509">
    <property type="term" value="F:calcium ion binding"/>
    <property type="evidence" value="ECO:0007669"/>
    <property type="project" value="UniProtKB-UniRule"/>
</dbReference>
<feature type="domain" description="EGF-like" evidence="20">
    <location>
        <begin position="996"/>
        <end position="1032"/>
    </location>
</feature>
<keyword evidence="5" id="KW-0479">Metal-binding</keyword>
<dbReference type="GO" id="GO:0016477">
    <property type="term" value="P:cell migration"/>
    <property type="evidence" value="ECO:0007669"/>
    <property type="project" value="TreeGrafter"/>
</dbReference>
<evidence type="ECO:0000256" key="18">
    <source>
        <dbReference type="SAM" id="Phobius"/>
    </source>
</evidence>
<dbReference type="Gene3D" id="2.60.40.60">
    <property type="entry name" value="Cadherins"/>
    <property type="match status" value="6"/>
</dbReference>
<evidence type="ECO:0000256" key="7">
    <source>
        <dbReference type="ARBA" id="ARBA00022737"/>
    </source>
</evidence>
<dbReference type="GO" id="GO:0050769">
    <property type="term" value="P:positive regulation of neurogenesis"/>
    <property type="evidence" value="ECO:0007669"/>
    <property type="project" value="UniProtKB-ARBA"/>
</dbReference>
<evidence type="ECO:0000256" key="4">
    <source>
        <dbReference type="ARBA" id="ARBA00022692"/>
    </source>
</evidence>
<feature type="domain" description="Cadherin" evidence="21">
    <location>
        <begin position="621"/>
        <end position="737"/>
    </location>
</feature>
<comment type="caution">
    <text evidence="15">Lacks conserved residue(s) required for the propagation of feature annotation.</text>
</comment>
<keyword evidence="3 15" id="KW-0245">EGF-like domain</keyword>
<dbReference type="GO" id="GO:0048589">
    <property type="term" value="P:developmental growth"/>
    <property type="evidence" value="ECO:0007669"/>
    <property type="project" value="UniProtKB-ARBA"/>
</dbReference>
<keyword evidence="10 18" id="KW-1133">Transmembrane helix</keyword>
<dbReference type="InterPro" id="IPR001881">
    <property type="entry name" value="EGF-like_Ca-bd_dom"/>
</dbReference>
<feature type="domain" description="Cadherin" evidence="21">
    <location>
        <begin position="170"/>
        <end position="285"/>
    </location>
</feature>
<dbReference type="Gene3D" id="2.10.25.10">
    <property type="entry name" value="Laminin"/>
    <property type="match status" value="3"/>
</dbReference>
<dbReference type="GO" id="GO:0005911">
    <property type="term" value="C:cell-cell junction"/>
    <property type="evidence" value="ECO:0007669"/>
    <property type="project" value="UniProtKB-ARBA"/>
</dbReference>
<dbReference type="EMBL" id="OU892278">
    <property type="protein sequence ID" value="CAH1125969.1"/>
    <property type="molecule type" value="Genomic_DNA"/>
</dbReference>
<evidence type="ECO:0000256" key="6">
    <source>
        <dbReference type="ARBA" id="ARBA00022729"/>
    </source>
</evidence>
<evidence type="ECO:0000259" key="19">
    <source>
        <dbReference type="PROSITE" id="PS50025"/>
    </source>
</evidence>
<evidence type="ECO:0000313" key="23">
    <source>
        <dbReference type="Proteomes" id="UP001152799"/>
    </source>
</evidence>
<evidence type="ECO:0000259" key="20">
    <source>
        <dbReference type="PROSITE" id="PS50026"/>
    </source>
</evidence>
<dbReference type="InterPro" id="IPR001791">
    <property type="entry name" value="Laminin_G"/>
</dbReference>
<dbReference type="FunFam" id="2.60.120.200:FF:000040">
    <property type="entry name" value="neural-cadherin isoform X1"/>
    <property type="match status" value="1"/>
</dbReference>
<protein>
    <recommendedName>
        <fullName evidence="24">Neural-cadherin</fullName>
    </recommendedName>
</protein>
<keyword evidence="12 15" id="KW-1015">Disulfide bond</keyword>
<dbReference type="Pfam" id="PF24811">
    <property type="entry name" value="Ig_Shg"/>
    <property type="match status" value="1"/>
</dbReference>
<feature type="domain" description="Laminin G" evidence="19">
    <location>
        <begin position="1288"/>
        <end position="1480"/>
    </location>
</feature>
<accession>A0A9P0DHH6</accession>
<evidence type="ECO:0000256" key="5">
    <source>
        <dbReference type="ARBA" id="ARBA00022723"/>
    </source>
</evidence>
<evidence type="ECO:0000256" key="11">
    <source>
        <dbReference type="ARBA" id="ARBA00023136"/>
    </source>
</evidence>
<dbReference type="Gene3D" id="4.10.900.10">
    <property type="entry name" value="TCF3-CBD (Catenin binding domain)"/>
    <property type="match status" value="1"/>
</dbReference>
<evidence type="ECO:0000256" key="3">
    <source>
        <dbReference type="ARBA" id="ARBA00022536"/>
    </source>
</evidence>
<dbReference type="PRINTS" id="PR00205">
    <property type="entry name" value="CADHERIN"/>
</dbReference>
<dbReference type="SMART" id="SM00282">
    <property type="entry name" value="LamG"/>
    <property type="match status" value="2"/>
</dbReference>
<feature type="disulfide bond" evidence="15">
    <location>
        <begin position="1275"/>
        <end position="1284"/>
    </location>
</feature>
<dbReference type="FunFam" id="2.10.25.10:FF:000185">
    <property type="entry name" value="basement membrane-specific heparan sulfate proteoglycan core protein-like"/>
    <property type="match status" value="1"/>
</dbReference>
<keyword evidence="23" id="KW-1185">Reference proteome</keyword>
<dbReference type="GO" id="GO:0048056">
    <property type="term" value="P:R3/R4 cell differentiation"/>
    <property type="evidence" value="ECO:0007669"/>
    <property type="project" value="UniProtKB-ARBA"/>
</dbReference>
<dbReference type="FunFam" id="2.60.40.60:FF:000182">
    <property type="entry name" value="Blast:Putative neural-cadherin 2"/>
    <property type="match status" value="1"/>
</dbReference>
<dbReference type="InterPro" id="IPR015919">
    <property type="entry name" value="Cadherin-like_sf"/>
</dbReference>
<dbReference type="SMART" id="SM00112">
    <property type="entry name" value="CA"/>
    <property type="match status" value="6"/>
</dbReference>
<evidence type="ECO:0000256" key="17">
    <source>
        <dbReference type="RuleBase" id="RU004357"/>
    </source>
</evidence>
<dbReference type="FunFam" id="2.60.40.60:FF:000032">
    <property type="entry name" value="FAT atypical cadherin 1"/>
    <property type="match status" value="1"/>
</dbReference>
<dbReference type="CDD" id="cd11304">
    <property type="entry name" value="Cadherin_repeat"/>
    <property type="match status" value="7"/>
</dbReference>
<dbReference type="GO" id="GO:0007476">
    <property type="term" value="P:imaginal disc-derived wing morphogenesis"/>
    <property type="evidence" value="ECO:0007669"/>
    <property type="project" value="UniProtKB-ARBA"/>
</dbReference>
<dbReference type="SUPFAM" id="SSF57196">
    <property type="entry name" value="EGF/Laminin"/>
    <property type="match status" value="2"/>
</dbReference>
<feature type="domain" description="Cadherin" evidence="21">
    <location>
        <begin position="398"/>
        <end position="516"/>
    </location>
</feature>
<dbReference type="PROSITE" id="PS50025">
    <property type="entry name" value="LAM_G_DOMAIN"/>
    <property type="match status" value="2"/>
</dbReference>
<dbReference type="PROSITE" id="PS00232">
    <property type="entry name" value="CADHERIN_1"/>
    <property type="match status" value="3"/>
</dbReference>
<dbReference type="Pfam" id="PF00008">
    <property type="entry name" value="EGF"/>
    <property type="match status" value="2"/>
</dbReference>
<dbReference type="Gene3D" id="2.60.120.200">
    <property type="match status" value="2"/>
</dbReference>
<dbReference type="GO" id="GO:0120035">
    <property type="term" value="P:regulation of plasma membrane bounded cell projection organization"/>
    <property type="evidence" value="ECO:0007669"/>
    <property type="project" value="UniProtKB-ARBA"/>
</dbReference>
<dbReference type="Proteomes" id="UP001152799">
    <property type="component" value="Chromosome 2"/>
</dbReference>
<dbReference type="GO" id="GO:0007424">
    <property type="term" value="P:open tracheal system development"/>
    <property type="evidence" value="ECO:0007669"/>
    <property type="project" value="UniProtKB-ARBA"/>
</dbReference>
<keyword evidence="4 16" id="KW-0812">Transmembrane</keyword>
<dbReference type="InterPro" id="IPR000742">
    <property type="entry name" value="EGF"/>
</dbReference>
<dbReference type="GO" id="GO:0007156">
    <property type="term" value="P:homophilic cell adhesion via plasma membrane adhesion molecules"/>
    <property type="evidence" value="ECO:0007669"/>
    <property type="project" value="InterPro"/>
</dbReference>
<dbReference type="PANTHER" id="PTHR24027:SF438">
    <property type="entry name" value="CADHERIN 23"/>
    <property type="match status" value="1"/>
</dbReference>
<evidence type="ECO:0008006" key="24">
    <source>
        <dbReference type="Google" id="ProtNLM"/>
    </source>
</evidence>
<dbReference type="FunFam" id="4.10.900.10:FF:000001">
    <property type="entry name" value="Cadherin 2"/>
    <property type="match status" value="1"/>
</dbReference>
<evidence type="ECO:0000256" key="9">
    <source>
        <dbReference type="ARBA" id="ARBA00022889"/>
    </source>
</evidence>
<proteinExistence type="predicted"/>
<evidence type="ECO:0000256" key="10">
    <source>
        <dbReference type="ARBA" id="ARBA00022989"/>
    </source>
</evidence>
<dbReference type="Pfam" id="PF01049">
    <property type="entry name" value="CADH_Y-type_LIR"/>
    <property type="match status" value="1"/>
</dbReference>
<feature type="non-terminal residue" evidence="22">
    <location>
        <position position="1"/>
    </location>
</feature>
<dbReference type="FunFam" id="2.60.120.200:FF:000044">
    <property type="entry name" value="neural-cadherin isoform X1"/>
    <property type="match status" value="1"/>
</dbReference>
<dbReference type="PROSITE" id="PS01186">
    <property type="entry name" value="EGF_2"/>
    <property type="match status" value="3"/>
</dbReference>
<dbReference type="GO" id="GO:0030855">
    <property type="term" value="P:epithelial cell differentiation"/>
    <property type="evidence" value="ECO:0007669"/>
    <property type="project" value="UniProtKB-ARBA"/>
</dbReference>
<feature type="transmembrane region" description="Helical" evidence="18">
    <location>
        <begin position="1573"/>
        <end position="1596"/>
    </location>
</feature>
<evidence type="ECO:0000256" key="13">
    <source>
        <dbReference type="ARBA" id="ARBA00023180"/>
    </source>
</evidence>
<dbReference type="GO" id="GO:0007411">
    <property type="term" value="P:axon guidance"/>
    <property type="evidence" value="ECO:0007669"/>
    <property type="project" value="UniProtKB-ARBA"/>
</dbReference>
<feature type="domain" description="EGF-like" evidence="20">
    <location>
        <begin position="1523"/>
        <end position="1561"/>
    </location>
</feature>
<dbReference type="FunFam" id="2.60.40.60:FF:000039">
    <property type="entry name" value="FAT atypical cadherin 3"/>
    <property type="match status" value="1"/>
</dbReference>
<dbReference type="GO" id="GO:0016342">
    <property type="term" value="C:catenin complex"/>
    <property type="evidence" value="ECO:0007669"/>
    <property type="project" value="TreeGrafter"/>
</dbReference>
<evidence type="ECO:0000256" key="8">
    <source>
        <dbReference type="ARBA" id="ARBA00022837"/>
    </source>
</evidence>
<dbReference type="InterPro" id="IPR013320">
    <property type="entry name" value="ConA-like_dom_sf"/>
</dbReference>
<feature type="domain" description="Cadherin" evidence="21">
    <location>
        <begin position="286"/>
        <end position="397"/>
    </location>
</feature>
<dbReference type="CDD" id="cd00054">
    <property type="entry name" value="EGF_CA"/>
    <property type="match status" value="3"/>
</dbReference>
<dbReference type="Pfam" id="PF00028">
    <property type="entry name" value="Cadherin"/>
    <property type="match status" value="5"/>
</dbReference>
<feature type="disulfide bond" evidence="15">
    <location>
        <begin position="1532"/>
        <end position="1549"/>
    </location>
</feature>
<dbReference type="InterPro" id="IPR020894">
    <property type="entry name" value="Cadherin_CS"/>
</dbReference>
<feature type="disulfide bond" evidence="15">
    <location>
        <begin position="1551"/>
        <end position="1560"/>
    </location>
</feature>
<sequence length="1740" mass="196372">RVGAHPNFNIREGFCPPNNASFKKRFVVFRLYNLRNFLMWSINLIFNILLVTKFIRIGIADKNDNPPYFEKPFYEAEVYENEDIQHTLLTVTAKNHDESSSIRYIITGGNIDGAFAVNNKTGAIYVAKALDYETINRYELKVSASSNTRENSTTVVINVKDVNDNPPVFEKTTYRTQITEEDDRNLPKLVLKVNATDADKDRPQNIVYFLTGQGVDSDNADNSKFRINRTTGEIFVLKPLDRDQPNGRPQWRFTVFAQDEGGEGLVGYADVQVNLKDVNDNAPVFHEGVYFGNVTENGTVQMTVMNMTAIDYDDPSEGSNAKIIYSIEKNVIEEETGLPIFEIDPETGIIKTAVCCLDRERTPDYSIQVVAMDGGGLKGTGTASIRLKDINDMPPAFTKDEWFTEVDETNGTSLLQTPILTVTVHDEDETNNFKYKVVENSGYGADKFVMIRNSDSTGSLVITEPLDFEDPHQSHGFRFRIQVNDKGDDNNNDLDHVAYSWVVVKLRDINDNVPKFRQSSIEVSVPEDMQVGKSLASFLATDPDRAGKSKVSYTIDRNFDRMRQFSINEEGIVSIQRKLDRELRPKHQTRILAIDDGVPPKTATATLIVTVKDINDNAPRFLKDYRPVITENEGPGKVAEIFAIDDDDRSLGNGPPYQFKLDPRANDSIHSSFRVTQIANGNGMAVVTSLRPFDREQQKEFHIPIIIKDNGIPSMAGTSTLTVVVGDINDNKMQPGSKNILIYNILGQAPETNIGRVYVHDLDDWDLPDKTFYWEHINSEHSKFRLDEDTGMISVRQGTRAGIYHLRFKVYDRKYLQTVSATVTVRIKEIAQEAIINSASLRIAGITDEEFIKIWEYKLQNIAQSKADQLARKIAELLNINQENVDIFSVQLRSRYPPVIDVRLSTHENLHYHKPVRLNGVILMNRKEIEEAIGINITMVGIDECLYENQVCEGSCTNTLNINSSPYMINANKTALVSVNVDVIAECTCRARNFSKDEDCENTPCFNGGTCLEDKNSVKCFCRDGYTGPRCQLTTRSFDGKGWAWYPALDMCEKSHLHFEFVTRKKDGLLIYNGPIVPPKKDEVLVSDYIAVELKLGYPRLLIDFGSGTLELIVKTKKTLDDGEWHRLDLFWDMENVRMVVDFCKSADVVESEDSASPEFNKTSCMAQGTMPPFNEYLNLNTPLQVGGLFIEQFNSGDYHWQFMPVGNNFQGCIRNLFHNSKLYDLADLVFPELSKHSSEGCPQTDEVCHKFEKTERCWEHGSCVSSMNEAKCQCTPGWTGLSCSLPTIPTTFLPQSYVKYALSFEPDRFTTEIQLRFRTRESNGELFRISDQHSREYAILEITMTRLCFRYNLNSVRTEEKNICLSVVSANDGQWHVAKVSRYGSAAILEMNGGEGRRYNETAFEFSGHQWLMVDKQEGVYAGGKAEFTGVRTFEVYADFHKGCLDDIRLEGKQLPLPPNMNGTQWGQATMARNLNRGCASNKPCSNIVCPEPFECVDLWNDFLCTCSEGRIISADSKDCIDKNECADLPCLNGGTCFNLEPAQRYRCSCPYGFLGENCELVQKEQTLKLSLGALAVILVCLLLLLVLVLVFVICNRQRKAHKKYPGPNDDVRENIINYDDEGGGEDDMTAFDIAPLQIPINTEIESNDSAPTEYLEREDCVGTFINQYTKHDLNVPPFDDLRNYAFEGCGSTSGSLSSLASGTDDEQQDYDYLDAWGPRFTKLASMYAVPVHNNKLIE</sequence>
<dbReference type="GO" id="GO:0016318">
    <property type="term" value="P:ommatidial rotation"/>
    <property type="evidence" value="ECO:0007669"/>
    <property type="project" value="UniProtKB-ARBA"/>
</dbReference>
<dbReference type="SUPFAM" id="SSF49899">
    <property type="entry name" value="Concanavalin A-like lectins/glucanases"/>
    <property type="match status" value="2"/>
</dbReference>
<dbReference type="GO" id="GO:0008104">
    <property type="term" value="P:intracellular protein localization"/>
    <property type="evidence" value="ECO:0007669"/>
    <property type="project" value="UniProtKB-ARBA"/>
</dbReference>
<evidence type="ECO:0000256" key="16">
    <source>
        <dbReference type="RuleBase" id="RU003318"/>
    </source>
</evidence>
<evidence type="ECO:0000256" key="15">
    <source>
        <dbReference type="PROSITE-ProRule" id="PRU00076"/>
    </source>
</evidence>
<dbReference type="InterPro" id="IPR027397">
    <property type="entry name" value="Catenin-bd_sf"/>
</dbReference>
<dbReference type="PROSITE" id="PS00022">
    <property type="entry name" value="EGF_1"/>
    <property type="match status" value="3"/>
</dbReference>
<dbReference type="FunFam" id="2.60.40.60:FF:000112">
    <property type="entry name" value="neural-cadherin isoform X1"/>
    <property type="match status" value="1"/>
</dbReference>
<feature type="domain" description="Cadherin" evidence="21">
    <location>
        <begin position="517"/>
        <end position="621"/>
    </location>
</feature>
<keyword evidence="9 16" id="KW-0130">Cell adhesion</keyword>
<keyword evidence="13" id="KW-0325">Glycoprotein</keyword>
<dbReference type="GO" id="GO:0040008">
    <property type="term" value="P:regulation of growth"/>
    <property type="evidence" value="ECO:0007669"/>
    <property type="project" value="UniProtKB-ARBA"/>
</dbReference>
<evidence type="ECO:0000256" key="14">
    <source>
        <dbReference type="PROSITE-ProRule" id="PRU00043"/>
    </source>
</evidence>
<dbReference type="PANTHER" id="PTHR24027">
    <property type="entry name" value="CADHERIN-23"/>
    <property type="match status" value="1"/>
</dbReference>
<dbReference type="GO" id="GO:0008013">
    <property type="term" value="F:beta-catenin binding"/>
    <property type="evidence" value="ECO:0007669"/>
    <property type="project" value="TreeGrafter"/>
</dbReference>
<keyword evidence="2" id="KW-1003">Cell membrane</keyword>
<keyword evidence="7" id="KW-0677">Repeat</keyword>
<name>A0A9P0DHH6_9CUCU</name>
<dbReference type="InterPro" id="IPR000233">
    <property type="entry name" value="Cadherin_Y-type_LIR"/>
</dbReference>
<comment type="function">
    <text evidence="17">Cadherins are calcium-dependent cell adhesion proteins.</text>
</comment>
<dbReference type="PROSITE" id="PS50026">
    <property type="entry name" value="EGF_3"/>
    <property type="match status" value="3"/>
</dbReference>
<dbReference type="InterPro" id="IPR056370">
    <property type="entry name" value="Shg-like_Ig-like"/>
</dbReference>
<keyword evidence="11 18" id="KW-0472">Membrane</keyword>
<dbReference type="Pfam" id="PF02210">
    <property type="entry name" value="Laminin_G_2"/>
    <property type="match status" value="2"/>
</dbReference>
<dbReference type="InterPro" id="IPR002126">
    <property type="entry name" value="Cadherin-like_dom"/>
</dbReference>
<dbReference type="FunFam" id="2.60.40.60:FF:000128">
    <property type="entry name" value="neural-cadherin isoform X2"/>
    <property type="match status" value="1"/>
</dbReference>
<evidence type="ECO:0000256" key="12">
    <source>
        <dbReference type="ARBA" id="ARBA00023157"/>
    </source>
</evidence>
<dbReference type="InterPro" id="IPR039808">
    <property type="entry name" value="Cadherin"/>
</dbReference>
<feature type="transmembrane region" description="Helical" evidence="18">
    <location>
        <begin position="37"/>
        <end position="55"/>
    </location>
</feature>